<protein>
    <submittedName>
        <fullName evidence="1">Uncharacterized protein</fullName>
    </submittedName>
</protein>
<gene>
    <name evidence="1" type="ORF">E4T88_11755</name>
</gene>
<dbReference type="EMBL" id="SPPK01000003">
    <property type="protein sequence ID" value="TFU89426.1"/>
    <property type="molecule type" value="Genomic_DNA"/>
</dbReference>
<reference evidence="1 2" key="1">
    <citation type="submission" date="2019-03" db="EMBL/GenBank/DDBJ databases">
        <title>Diversity of the mouse oral microbiome.</title>
        <authorList>
            <person name="Joseph S."/>
            <person name="Aduse-Opoku J."/>
            <person name="Curtis M."/>
            <person name="Wade W."/>
            <person name="Hashim A."/>
        </authorList>
    </citation>
    <scope>NUCLEOTIDE SEQUENCE [LARGE SCALE GENOMIC DNA]</scope>
    <source>
        <strain evidence="1 2">P11</strain>
    </source>
</reference>
<organism evidence="1 2">
    <name type="scientific">Dysgonomonas mossii</name>
    <dbReference type="NCBI Taxonomy" id="163665"/>
    <lineage>
        <taxon>Bacteria</taxon>
        <taxon>Pseudomonadati</taxon>
        <taxon>Bacteroidota</taxon>
        <taxon>Bacteroidia</taxon>
        <taxon>Bacteroidales</taxon>
        <taxon>Dysgonomonadaceae</taxon>
        <taxon>Dysgonomonas</taxon>
    </lineage>
</organism>
<evidence type="ECO:0000313" key="2">
    <source>
        <dbReference type="Proteomes" id="UP000298285"/>
    </source>
</evidence>
<dbReference type="OrthoDB" id="1098026at2"/>
<sequence>MLIKDTSLKHLMENLKQTLNGHVELCKLANRHPEAKMSIATNTMPYQFFLNYRNLARIPSYKWLYQTQPVENMMSFSDYKVSDEIINLAHEFVKEYNTIDSDFIFDPNTFNSIVEDIVFLYKLNLITNEEVNLLKEEFLNLIDDLEIKTASGKFSPTSKISVYISNISIDTTYTFLEWDNNQVTHFRIYGLCSINTEDPTICKVHKTWINSLKRYSTLITRSADLVRIEYFNKQREFIMQKL</sequence>
<evidence type="ECO:0000313" key="1">
    <source>
        <dbReference type="EMBL" id="TFU89426.1"/>
    </source>
</evidence>
<accession>A0A4Y9IMB2</accession>
<comment type="caution">
    <text evidence="1">The sequence shown here is derived from an EMBL/GenBank/DDBJ whole genome shotgun (WGS) entry which is preliminary data.</text>
</comment>
<proteinExistence type="predicted"/>
<name>A0A4Y9IMB2_9BACT</name>
<dbReference type="Proteomes" id="UP000298285">
    <property type="component" value="Unassembled WGS sequence"/>
</dbReference>
<dbReference type="AlphaFoldDB" id="A0A4Y9IMB2"/>